<name>A0A180FYL6_PUCT1</name>
<evidence type="ECO:0000256" key="1">
    <source>
        <dbReference type="SAM" id="MobiDB-lite"/>
    </source>
</evidence>
<organism evidence="2">
    <name type="scientific">Puccinia triticina (isolate 1-1 / race 1 (BBBD))</name>
    <name type="common">Brown leaf rust fungus</name>
    <dbReference type="NCBI Taxonomy" id="630390"/>
    <lineage>
        <taxon>Eukaryota</taxon>
        <taxon>Fungi</taxon>
        <taxon>Dikarya</taxon>
        <taxon>Basidiomycota</taxon>
        <taxon>Pucciniomycotina</taxon>
        <taxon>Pucciniomycetes</taxon>
        <taxon>Pucciniales</taxon>
        <taxon>Pucciniaceae</taxon>
        <taxon>Puccinia</taxon>
    </lineage>
</organism>
<dbReference type="EnsemblFungi" id="PTTG_30477-t43_1">
    <property type="protein sequence ID" value="PTTG_30477-t43_1-p1"/>
    <property type="gene ID" value="PTTG_30477"/>
</dbReference>
<evidence type="ECO:0000313" key="3">
    <source>
        <dbReference type="EnsemblFungi" id="PTTG_30477-t43_1-p1"/>
    </source>
</evidence>
<feature type="non-terminal residue" evidence="2">
    <location>
        <position position="367"/>
    </location>
</feature>
<accession>A0A180FYL6</accession>
<reference evidence="2" key="1">
    <citation type="submission" date="2009-11" db="EMBL/GenBank/DDBJ databases">
        <authorList>
            <consortium name="The Broad Institute Genome Sequencing Platform"/>
            <person name="Ward D."/>
            <person name="Feldgarden M."/>
            <person name="Earl A."/>
            <person name="Young S.K."/>
            <person name="Zeng Q."/>
            <person name="Koehrsen M."/>
            <person name="Alvarado L."/>
            <person name="Berlin A."/>
            <person name="Bochicchio J."/>
            <person name="Borenstein D."/>
            <person name="Chapman S.B."/>
            <person name="Chen Z."/>
            <person name="Engels R."/>
            <person name="Freedman E."/>
            <person name="Gellesch M."/>
            <person name="Goldberg J."/>
            <person name="Griggs A."/>
            <person name="Gujja S."/>
            <person name="Heilman E."/>
            <person name="Heiman D."/>
            <person name="Hepburn T."/>
            <person name="Howarth C."/>
            <person name="Jen D."/>
            <person name="Larson L."/>
            <person name="Lewis B."/>
            <person name="Mehta T."/>
            <person name="Park D."/>
            <person name="Pearson M."/>
            <person name="Roberts A."/>
            <person name="Saif S."/>
            <person name="Shea T."/>
            <person name="Shenoy N."/>
            <person name="Sisk P."/>
            <person name="Stolte C."/>
            <person name="Sykes S."/>
            <person name="Thomson T."/>
            <person name="Walk T."/>
            <person name="White J."/>
            <person name="Yandava C."/>
            <person name="Izard J."/>
            <person name="Baranova O.V."/>
            <person name="Blanton J.M."/>
            <person name="Tanner A.C."/>
            <person name="Dewhirst F.E."/>
            <person name="Haas B."/>
            <person name="Nusbaum C."/>
            <person name="Birren B."/>
        </authorList>
    </citation>
    <scope>NUCLEOTIDE SEQUENCE [LARGE SCALE GENOMIC DNA]</scope>
    <source>
        <strain evidence="2">1-1 BBBD Race 1</strain>
    </source>
</reference>
<dbReference type="AlphaFoldDB" id="A0A180FYL6"/>
<gene>
    <name evidence="2" type="ORF">PTTG_30477</name>
</gene>
<keyword evidence="4" id="KW-1185">Reference proteome</keyword>
<reference evidence="3 4" key="3">
    <citation type="journal article" date="2017" name="G3 (Bethesda)">
        <title>Comparative analysis highlights variable genome content of wheat rusts and divergence of the mating loci.</title>
        <authorList>
            <person name="Cuomo C.A."/>
            <person name="Bakkeren G."/>
            <person name="Khalil H.B."/>
            <person name="Panwar V."/>
            <person name="Joly D."/>
            <person name="Linning R."/>
            <person name="Sakthikumar S."/>
            <person name="Song X."/>
            <person name="Adiconis X."/>
            <person name="Fan L."/>
            <person name="Goldberg J.M."/>
            <person name="Levin J.Z."/>
            <person name="Young S."/>
            <person name="Zeng Q."/>
            <person name="Anikster Y."/>
            <person name="Bruce M."/>
            <person name="Wang M."/>
            <person name="Yin C."/>
            <person name="McCallum B."/>
            <person name="Szabo L.J."/>
            <person name="Hulbert S."/>
            <person name="Chen X."/>
            <person name="Fellers J.P."/>
        </authorList>
    </citation>
    <scope>NUCLEOTIDE SEQUENCE</scope>
    <source>
        <strain evidence="3">isolate 1-1 / race 1 (BBBD)</strain>
        <strain evidence="4">Isolate 1-1 / race 1 (BBBD)</strain>
    </source>
</reference>
<feature type="region of interest" description="Disordered" evidence="1">
    <location>
        <begin position="189"/>
        <end position="215"/>
    </location>
</feature>
<feature type="compositionally biased region" description="Basic and acidic residues" evidence="1">
    <location>
        <begin position="41"/>
        <end position="51"/>
    </location>
</feature>
<evidence type="ECO:0000313" key="2">
    <source>
        <dbReference type="EMBL" id="OAV85501.1"/>
    </source>
</evidence>
<dbReference type="EMBL" id="ADAS02004013">
    <property type="protein sequence ID" value="OAV85501.1"/>
    <property type="molecule type" value="Genomic_DNA"/>
</dbReference>
<reference evidence="2" key="2">
    <citation type="submission" date="2016-05" db="EMBL/GenBank/DDBJ databases">
        <title>Comparative analysis highlights variable genome content of wheat rusts and divergence of the mating loci.</title>
        <authorList>
            <person name="Cuomo C.A."/>
            <person name="Bakkeren G."/>
            <person name="Szabo L."/>
            <person name="Khalil H."/>
            <person name="Joly D."/>
            <person name="Goldberg J."/>
            <person name="Young S."/>
            <person name="Zeng Q."/>
            <person name="Fellers J."/>
        </authorList>
    </citation>
    <scope>NUCLEOTIDE SEQUENCE [LARGE SCALE GENOMIC DNA]</scope>
    <source>
        <strain evidence="2">1-1 BBBD Race 1</strain>
    </source>
</reference>
<feature type="non-terminal residue" evidence="2">
    <location>
        <position position="1"/>
    </location>
</feature>
<feature type="compositionally biased region" description="Low complexity" evidence="1">
    <location>
        <begin position="201"/>
        <end position="214"/>
    </location>
</feature>
<protein>
    <submittedName>
        <fullName evidence="2 3">Uncharacterized protein</fullName>
    </submittedName>
</protein>
<evidence type="ECO:0000313" key="4">
    <source>
        <dbReference type="Proteomes" id="UP000005240"/>
    </source>
</evidence>
<proteinExistence type="predicted"/>
<feature type="compositionally biased region" description="Basic and acidic residues" evidence="1">
    <location>
        <begin position="70"/>
        <end position="79"/>
    </location>
</feature>
<sequence length="367" mass="39951">CGDAVLERTTEDSREAGFAFAKRLSWSDSPAPPSEVLVAQEIKKPISDHKPPSVITADPFSRANQSDPSQTREKNHKTSDVLPVPCPPGLGPFEDPTRDENLESSDLPCVSFPPGLRPYKELARTGSDSEEEYMDVETNLVQGSTGELHSAKGLSFNLILSCNPPVFQSEAGLTQEISVNTLDLFSQSDQHNPLQKQDENPLSSEPSSVTPPTEGIAFSPELCDQLVEELSPATRSTFELILRHSVSFHSISSRTRPLADKELKTAGVGKRILPPDCAELHIKMSLIIDSFGQSPHFSDRRINSSGFLLPLVSHGEADPGLAWSRTGGGSNSLLKSEDRLRNEGKLPLLQLERGRGGLILAEGERLE</sequence>
<dbReference type="VEuPathDB" id="FungiDB:PTTG_30477"/>
<dbReference type="Proteomes" id="UP000005240">
    <property type="component" value="Unassembled WGS sequence"/>
</dbReference>
<feature type="region of interest" description="Disordered" evidence="1">
    <location>
        <begin position="40"/>
        <end position="110"/>
    </location>
</feature>
<reference evidence="3" key="4">
    <citation type="submission" date="2025-05" db="UniProtKB">
        <authorList>
            <consortium name="EnsemblFungi"/>
        </authorList>
    </citation>
    <scope>IDENTIFICATION</scope>
    <source>
        <strain evidence="3">isolate 1-1 / race 1 (BBBD)</strain>
    </source>
</reference>